<organism evidence="4">
    <name type="scientific">Ignisphaera aggregans</name>
    <dbReference type="NCBI Taxonomy" id="334771"/>
    <lineage>
        <taxon>Archaea</taxon>
        <taxon>Thermoproteota</taxon>
        <taxon>Thermoprotei</taxon>
        <taxon>Desulfurococcales</taxon>
        <taxon>Desulfurococcaceae</taxon>
        <taxon>Ignisphaera</taxon>
    </lineage>
</organism>
<dbReference type="InterPro" id="IPR003439">
    <property type="entry name" value="ABC_transporter-like_ATP-bd"/>
</dbReference>
<dbReference type="GO" id="GO:0005886">
    <property type="term" value="C:plasma membrane"/>
    <property type="evidence" value="ECO:0007669"/>
    <property type="project" value="TreeGrafter"/>
</dbReference>
<dbReference type="PANTHER" id="PTHR24220">
    <property type="entry name" value="IMPORT ATP-BINDING PROTEIN"/>
    <property type="match status" value="1"/>
</dbReference>
<dbReference type="SUPFAM" id="SSF52540">
    <property type="entry name" value="P-loop containing nucleoside triphosphate hydrolases"/>
    <property type="match status" value="1"/>
</dbReference>
<dbReference type="InterPro" id="IPR003593">
    <property type="entry name" value="AAA+_ATPase"/>
</dbReference>
<dbReference type="PANTHER" id="PTHR24220:SF614">
    <property type="entry name" value="ABC TRANSPORTER ATP-BINDING PROTEIN SSO1893-RELATED"/>
    <property type="match status" value="1"/>
</dbReference>
<accession>A0A7J3I6R7</accession>
<dbReference type="InterPro" id="IPR027417">
    <property type="entry name" value="P-loop_NTPase"/>
</dbReference>
<reference evidence="4" key="1">
    <citation type="journal article" date="2020" name="mSystems">
        <title>Genome- and Community-Level Interaction Insights into Carbon Utilization and Element Cycling Functions of Hydrothermarchaeota in Hydrothermal Sediment.</title>
        <authorList>
            <person name="Zhou Z."/>
            <person name="Liu Y."/>
            <person name="Xu W."/>
            <person name="Pan J."/>
            <person name="Luo Z.H."/>
            <person name="Li M."/>
        </authorList>
    </citation>
    <scope>NUCLEOTIDE SEQUENCE [LARGE SCALE GENOMIC DNA]</scope>
    <source>
        <strain evidence="4">SpSt-618</strain>
    </source>
</reference>
<dbReference type="AlphaFoldDB" id="A0A7J3I6R7"/>
<dbReference type="Gene3D" id="3.40.50.300">
    <property type="entry name" value="P-loop containing nucleotide triphosphate hydrolases"/>
    <property type="match status" value="1"/>
</dbReference>
<comment type="caution">
    <text evidence="4">The sequence shown here is derived from an EMBL/GenBank/DDBJ whole genome shotgun (WGS) entry which is preliminary data.</text>
</comment>
<dbReference type="GO" id="GO:0022857">
    <property type="term" value="F:transmembrane transporter activity"/>
    <property type="evidence" value="ECO:0007669"/>
    <property type="project" value="TreeGrafter"/>
</dbReference>
<dbReference type="Pfam" id="PF00005">
    <property type="entry name" value="ABC_tran"/>
    <property type="match status" value="1"/>
</dbReference>
<dbReference type="GO" id="GO:0005524">
    <property type="term" value="F:ATP binding"/>
    <property type="evidence" value="ECO:0007669"/>
    <property type="project" value="UniProtKB-KW"/>
</dbReference>
<evidence type="ECO:0000259" key="3">
    <source>
        <dbReference type="PROSITE" id="PS50893"/>
    </source>
</evidence>
<name>A0A7J3I6R7_9CREN</name>
<dbReference type="PROSITE" id="PS50893">
    <property type="entry name" value="ABC_TRANSPORTER_2"/>
    <property type="match status" value="1"/>
</dbReference>
<dbReference type="InterPro" id="IPR015854">
    <property type="entry name" value="ABC_transpr_LolD-like"/>
</dbReference>
<dbReference type="GO" id="GO:0016887">
    <property type="term" value="F:ATP hydrolysis activity"/>
    <property type="evidence" value="ECO:0007669"/>
    <property type="project" value="InterPro"/>
</dbReference>
<dbReference type="EMBL" id="DTAI01000075">
    <property type="protein sequence ID" value="HGN36410.1"/>
    <property type="molecule type" value="Genomic_DNA"/>
</dbReference>
<protein>
    <submittedName>
        <fullName evidence="4">ATP-binding cassette domain-containing protein</fullName>
    </submittedName>
</protein>
<evidence type="ECO:0000313" key="4">
    <source>
        <dbReference type="EMBL" id="HGN36410.1"/>
    </source>
</evidence>
<gene>
    <name evidence="4" type="ORF">ENT87_02525</name>
</gene>
<proteinExistence type="predicted"/>
<keyword evidence="2 4" id="KW-0067">ATP-binding</keyword>
<dbReference type="SMART" id="SM00382">
    <property type="entry name" value="AAA"/>
    <property type="match status" value="1"/>
</dbReference>
<evidence type="ECO:0000256" key="1">
    <source>
        <dbReference type="ARBA" id="ARBA00022741"/>
    </source>
</evidence>
<keyword evidence="1" id="KW-0547">Nucleotide-binding</keyword>
<feature type="domain" description="ABC transporter" evidence="3">
    <location>
        <begin position="3"/>
        <end position="222"/>
    </location>
</feature>
<sequence>MNIELVNVWYRYSRVEDWALRGISISFRSGEVIYIDGPNGSGKTTLLKIASLIYRPLQGSVLVDGNNFWNLDENSKTLIRRKVIYVHDKPILLRGTVLDNVAYGLHIRGVDRGSAFDTSMSILSVLGIDSLAHTPIQRLSTGQAQLVAIARALAIKPEILFLDEPFSNLDREKRLALISTLNQFRARGMGIVFSSHNADVMELGKHRRVVLGGGTIIDAYEVV</sequence>
<evidence type="ECO:0000256" key="2">
    <source>
        <dbReference type="ARBA" id="ARBA00022840"/>
    </source>
</evidence>